<keyword evidence="4" id="KW-1185">Reference proteome</keyword>
<proteinExistence type="predicted"/>
<evidence type="ECO:0000256" key="2">
    <source>
        <dbReference type="SAM" id="Phobius"/>
    </source>
</evidence>
<sequence>MIRPATLWIALAISLPAFYQVLVTQQLEIEDAIIRFLIAVPVAMLMLWILRFITAGYGRRKDREHPLRRRDDESDGSPPATTADAP</sequence>
<reference evidence="3" key="2">
    <citation type="submission" date="2020-09" db="EMBL/GenBank/DDBJ databases">
        <authorList>
            <person name="Sun Q."/>
            <person name="Ohkuma M."/>
        </authorList>
    </citation>
    <scope>NUCLEOTIDE SEQUENCE</scope>
    <source>
        <strain evidence="3">JCM 3091</strain>
    </source>
</reference>
<evidence type="ECO:0000313" key="3">
    <source>
        <dbReference type="EMBL" id="GGK18014.1"/>
    </source>
</evidence>
<dbReference type="Proteomes" id="UP000662200">
    <property type="component" value="Unassembled WGS sequence"/>
</dbReference>
<name>A0A8J3BKS8_9ACTN</name>
<reference evidence="3" key="1">
    <citation type="journal article" date="2014" name="Int. J. Syst. Evol. Microbiol.">
        <title>Complete genome sequence of Corynebacterium casei LMG S-19264T (=DSM 44701T), isolated from a smear-ripened cheese.</title>
        <authorList>
            <consortium name="US DOE Joint Genome Institute (JGI-PGF)"/>
            <person name="Walter F."/>
            <person name="Albersmeier A."/>
            <person name="Kalinowski J."/>
            <person name="Ruckert C."/>
        </authorList>
    </citation>
    <scope>NUCLEOTIDE SEQUENCE</scope>
    <source>
        <strain evidence="3">JCM 3091</strain>
    </source>
</reference>
<dbReference type="RefSeq" id="WP_189112816.1">
    <property type="nucleotide sequence ID" value="NZ_BMQC01000002.1"/>
</dbReference>
<keyword evidence="2" id="KW-0812">Transmembrane</keyword>
<evidence type="ECO:0000256" key="1">
    <source>
        <dbReference type="SAM" id="MobiDB-lite"/>
    </source>
</evidence>
<feature type="region of interest" description="Disordered" evidence="1">
    <location>
        <begin position="60"/>
        <end position="86"/>
    </location>
</feature>
<organism evidence="3 4">
    <name type="scientific">Pilimelia terevasa</name>
    <dbReference type="NCBI Taxonomy" id="53372"/>
    <lineage>
        <taxon>Bacteria</taxon>
        <taxon>Bacillati</taxon>
        <taxon>Actinomycetota</taxon>
        <taxon>Actinomycetes</taxon>
        <taxon>Micromonosporales</taxon>
        <taxon>Micromonosporaceae</taxon>
        <taxon>Pilimelia</taxon>
    </lineage>
</organism>
<keyword evidence="2" id="KW-1133">Transmembrane helix</keyword>
<dbReference type="AlphaFoldDB" id="A0A8J3BKS8"/>
<gene>
    <name evidence="3" type="ORF">GCM10010124_08210</name>
</gene>
<feature type="transmembrane region" description="Helical" evidence="2">
    <location>
        <begin position="33"/>
        <end position="53"/>
    </location>
</feature>
<accession>A0A8J3BKS8</accession>
<comment type="caution">
    <text evidence="3">The sequence shown here is derived from an EMBL/GenBank/DDBJ whole genome shotgun (WGS) entry which is preliminary data.</text>
</comment>
<dbReference type="EMBL" id="BMQC01000002">
    <property type="protein sequence ID" value="GGK18014.1"/>
    <property type="molecule type" value="Genomic_DNA"/>
</dbReference>
<keyword evidence="2" id="KW-0472">Membrane</keyword>
<feature type="compositionally biased region" description="Basic and acidic residues" evidence="1">
    <location>
        <begin position="60"/>
        <end position="72"/>
    </location>
</feature>
<evidence type="ECO:0000313" key="4">
    <source>
        <dbReference type="Proteomes" id="UP000662200"/>
    </source>
</evidence>
<protein>
    <submittedName>
        <fullName evidence="3">Uncharacterized protein</fullName>
    </submittedName>
</protein>